<dbReference type="PROSITE" id="PS51257">
    <property type="entry name" value="PROKAR_LIPOPROTEIN"/>
    <property type="match status" value="1"/>
</dbReference>
<evidence type="ECO:0008006" key="5">
    <source>
        <dbReference type="Google" id="ProtNLM"/>
    </source>
</evidence>
<evidence type="ECO:0000313" key="4">
    <source>
        <dbReference type="Proteomes" id="UP001207252"/>
    </source>
</evidence>
<gene>
    <name evidence="3" type="ORF">OF365_02080</name>
</gene>
<protein>
    <recommendedName>
        <fullName evidence="5">Lipoprotein</fullName>
    </recommendedName>
</protein>
<evidence type="ECO:0000256" key="1">
    <source>
        <dbReference type="ARBA" id="ARBA00010828"/>
    </source>
</evidence>
<proteinExistence type="inferred from homology"/>
<evidence type="ECO:0000256" key="2">
    <source>
        <dbReference type="SAM" id="SignalP"/>
    </source>
</evidence>
<reference evidence="3 4" key="1">
    <citation type="journal article" date="2020" name="Int. J. Syst. Evol. Microbiol.">
        <title>Ureaplasma miroungigenitalium sp. nov. isolated from northern elephant seals (Mirounga angustirostris) and Ureaplasma zalophigenitalium sp. nov. isolated from California sea lions (Zalophus californianus).</title>
        <authorList>
            <person name="Volokhov D.V."/>
            <person name="Gulland F.M."/>
            <person name="Gao Y."/>
            <person name="Chizhikov V.E."/>
        </authorList>
    </citation>
    <scope>NUCLEOTIDE SEQUENCE [LARGE SCALE GENOMIC DNA]</scope>
    <source>
        <strain evidence="3 4">CSL7644-GEN</strain>
    </source>
</reference>
<organism evidence="3 4">
    <name type="scientific">Ureaplasma zalophigenitalium</name>
    <dbReference type="NCBI Taxonomy" id="907723"/>
    <lineage>
        <taxon>Bacteria</taxon>
        <taxon>Bacillati</taxon>
        <taxon>Mycoplasmatota</taxon>
        <taxon>Mycoplasmoidales</taxon>
        <taxon>Mycoplasmoidaceae</taxon>
        <taxon>Ureaplasma</taxon>
    </lineage>
</organism>
<dbReference type="Proteomes" id="UP001207252">
    <property type="component" value="Unassembled WGS sequence"/>
</dbReference>
<keyword evidence="2" id="KW-0732">Signal</keyword>
<comment type="similarity">
    <text evidence="1">Belongs to the MG307/MG309/MG338 family.</text>
</comment>
<sequence>MKLKKKILPILIGAVGLIGCSAFLASCVKKESTHPFTTPIDIKDGQSLTSNLTTKNAWSKIMQTSSGLQTYLTATLKARLYQWVANNKNVKWNRSVQQFIENKKSELERIQKTAKERFGSNDEIAIQNAIYNSFGGTRDNWLHFQAIDFAYDLINDTIFNDKDLLFVKNDKNEYVNVKTNDAVQFLNKNNAVEFFSNDQDVKGYAHFLNFVLDAFIKQDLPMTFEKIEFTYDDLKRQNIYNKEIFKHLPEKANQLFPYFDDQDVFNETLKKYQHFIKAVKDGTWKTDQEIKKSVKSQSVTLTDLVNKKSMQTNEVFSLLSIINHLGDHSSVQDIPLVDGFKPTLLENFINKTSSKIPGFSDFFYPLSLNNQSAFQKELENAQQITNQLIVRENNEFYALNLTGTGVVIYHLDNFQVLKAQAKNQTNFYQTLKTRFLQQTALFNNKKDIANTSAIDGMSLLKNFFKAHKEQLLIDYYAQKFNDQHFLFKTNLVDKDQKKITLQPFEKDLKELVNLWFKYNQTDNNEKLFYAINNQVNTYNHEHKSSLLADNIFDHGLNVGLKLTLNDQHHYQIIEDLLKTYYLQESADSEAIFQLINKVAEKVVFDKHLINPNVLKTQHITFNDYVVNSVFTNGYNSGNLTNLILRQQYVQLLKNIIDLNTLSYLPTQDQALINDAINMFIKQKKELISTQNTYASNDHLQLALYVQAYDQALHKNVLNDKIKDLLLNYNLNALDLKNIYTFISLLGLKEKKITLKPFKEYLKSQLKQSDNQLFIAYSANDDIKKVPGFGTNLLNDYTSHTYQINHPLFNTLNIKPQDVYEIVENKIVNKPNFLTKQTYSSTNNIINYTSMNDNHSIYGFLGLVSKQNQRTILPPEFMNIDLYNNQTFTLVEDAKLKYKGVLYKYGSKQALIQSINSFDTYNQFYSLASELKPLLFSTKTNDLLVSIIKETKEFIDSNNQKQSLKLTFDELRTRLVNVVNEYSDLMFSPMQLNYVYYQEDTKVSNLFKNKDNPDQRYNLIVTQINDQDVQTLDFSQNTPEKLMHLSKDQLIKTALLAVLNDPVISIQIFSQINDDYKFEIFDQRLNMPDLKPFIKSK</sequence>
<comment type="caution">
    <text evidence="3">The sequence shown here is derived from an EMBL/GenBank/DDBJ whole genome shotgun (WGS) entry which is preliminary data.</text>
</comment>
<dbReference type="EMBL" id="JAOXHJ010000004">
    <property type="protein sequence ID" value="MCV3754154.1"/>
    <property type="molecule type" value="Genomic_DNA"/>
</dbReference>
<dbReference type="RefSeq" id="WP_263817957.1">
    <property type="nucleotide sequence ID" value="NZ_JAOXHJ010000004.1"/>
</dbReference>
<dbReference type="Pfam" id="PF12506">
    <property type="entry name" value="DUF3713"/>
    <property type="match status" value="1"/>
</dbReference>
<evidence type="ECO:0000313" key="3">
    <source>
        <dbReference type="EMBL" id="MCV3754154.1"/>
    </source>
</evidence>
<feature type="signal peptide" evidence="2">
    <location>
        <begin position="1"/>
        <end position="25"/>
    </location>
</feature>
<dbReference type="InterPro" id="IPR022186">
    <property type="entry name" value="DUF3713"/>
</dbReference>
<feature type="chain" id="PRO_5047411644" description="Lipoprotein" evidence="2">
    <location>
        <begin position="26"/>
        <end position="1096"/>
    </location>
</feature>
<name>A0ABT3BPJ4_9BACT</name>
<keyword evidence="4" id="KW-1185">Reference proteome</keyword>
<accession>A0ABT3BPJ4</accession>